<feature type="region of interest" description="Disordered" evidence="1">
    <location>
        <begin position="38"/>
        <end position="68"/>
    </location>
</feature>
<evidence type="ECO:0000313" key="3">
    <source>
        <dbReference type="Proteomes" id="UP000294927"/>
    </source>
</evidence>
<proteinExistence type="predicted"/>
<reference evidence="2 3" key="1">
    <citation type="submission" date="2019-03" db="EMBL/GenBank/DDBJ databases">
        <title>Genomic Encyclopedia of Archaeal and Bacterial Type Strains, Phase II (KMG-II): from individual species to whole genera.</title>
        <authorList>
            <person name="Goeker M."/>
        </authorList>
    </citation>
    <scope>NUCLEOTIDE SEQUENCE [LARGE SCALE GENOMIC DNA]</scope>
    <source>
        <strain evidence="2 3">DSM 45499</strain>
    </source>
</reference>
<protein>
    <submittedName>
        <fullName evidence="2">Uncharacterized protein</fullName>
    </submittedName>
</protein>
<accession>A0A4R7V018</accession>
<dbReference type="RefSeq" id="WP_133907196.1">
    <property type="nucleotide sequence ID" value="NZ_SOCP01000017.1"/>
</dbReference>
<evidence type="ECO:0000256" key="1">
    <source>
        <dbReference type="SAM" id="MobiDB-lite"/>
    </source>
</evidence>
<sequence length="68" mass="6866">MSALVAITNVPVSGFVPLAHHLPLFVGVGPTCLTANGGCVGTPTKPPEPGSMEPIRPHPPEPVGLAPH</sequence>
<gene>
    <name evidence="2" type="ORF">CLV71_11758</name>
</gene>
<dbReference type="EMBL" id="SOCP01000017">
    <property type="protein sequence ID" value="TDV42588.1"/>
    <property type="molecule type" value="Genomic_DNA"/>
</dbReference>
<comment type="caution">
    <text evidence="2">The sequence shown here is derived from an EMBL/GenBank/DDBJ whole genome shotgun (WGS) entry which is preliminary data.</text>
</comment>
<name>A0A4R7V018_9PSEU</name>
<dbReference type="AlphaFoldDB" id="A0A4R7V018"/>
<organism evidence="2 3">
    <name type="scientific">Actinophytocola oryzae</name>
    <dbReference type="NCBI Taxonomy" id="502181"/>
    <lineage>
        <taxon>Bacteria</taxon>
        <taxon>Bacillati</taxon>
        <taxon>Actinomycetota</taxon>
        <taxon>Actinomycetes</taxon>
        <taxon>Pseudonocardiales</taxon>
        <taxon>Pseudonocardiaceae</taxon>
    </lineage>
</organism>
<dbReference type="Proteomes" id="UP000294927">
    <property type="component" value="Unassembled WGS sequence"/>
</dbReference>
<keyword evidence="3" id="KW-1185">Reference proteome</keyword>
<evidence type="ECO:0000313" key="2">
    <source>
        <dbReference type="EMBL" id="TDV42588.1"/>
    </source>
</evidence>